<feature type="region of interest" description="Disordered" evidence="2">
    <location>
        <begin position="167"/>
        <end position="212"/>
    </location>
</feature>
<feature type="compositionally biased region" description="Basic and acidic residues" evidence="2">
    <location>
        <begin position="1"/>
        <end position="14"/>
    </location>
</feature>
<comment type="caution">
    <text evidence="3">The sequence shown here is derived from an EMBL/GenBank/DDBJ whole genome shotgun (WGS) entry which is preliminary data.</text>
</comment>
<accession>A0A8K0W053</accession>
<gene>
    <name evidence="3" type="ORF">FB567DRAFT_523063</name>
</gene>
<organism evidence="3 4">
    <name type="scientific">Paraphoma chrysanthemicola</name>
    <dbReference type="NCBI Taxonomy" id="798071"/>
    <lineage>
        <taxon>Eukaryota</taxon>
        <taxon>Fungi</taxon>
        <taxon>Dikarya</taxon>
        <taxon>Ascomycota</taxon>
        <taxon>Pezizomycotina</taxon>
        <taxon>Dothideomycetes</taxon>
        <taxon>Pleosporomycetidae</taxon>
        <taxon>Pleosporales</taxon>
        <taxon>Pleosporineae</taxon>
        <taxon>Phaeosphaeriaceae</taxon>
        <taxon>Paraphoma</taxon>
    </lineage>
</organism>
<feature type="compositionally biased region" description="Basic and acidic residues" evidence="2">
    <location>
        <begin position="108"/>
        <end position="143"/>
    </location>
</feature>
<keyword evidence="1" id="KW-0175">Coiled coil</keyword>
<protein>
    <submittedName>
        <fullName evidence="3">Uncharacterized protein</fullName>
    </submittedName>
</protein>
<dbReference type="OrthoDB" id="10454509at2759"/>
<proteinExistence type="predicted"/>
<name>A0A8K0W053_9PLEO</name>
<dbReference type="Proteomes" id="UP000813461">
    <property type="component" value="Unassembled WGS sequence"/>
</dbReference>
<feature type="compositionally biased region" description="Basic and acidic residues" evidence="2">
    <location>
        <begin position="202"/>
        <end position="212"/>
    </location>
</feature>
<dbReference type="EMBL" id="JAGMVJ010000007">
    <property type="protein sequence ID" value="KAH7089123.1"/>
    <property type="molecule type" value="Genomic_DNA"/>
</dbReference>
<feature type="region of interest" description="Disordered" evidence="2">
    <location>
        <begin position="1"/>
        <end position="144"/>
    </location>
</feature>
<reference evidence="3" key="1">
    <citation type="journal article" date="2021" name="Nat. Commun.">
        <title>Genetic determinants of endophytism in the Arabidopsis root mycobiome.</title>
        <authorList>
            <person name="Mesny F."/>
            <person name="Miyauchi S."/>
            <person name="Thiergart T."/>
            <person name="Pickel B."/>
            <person name="Atanasova L."/>
            <person name="Karlsson M."/>
            <person name="Huettel B."/>
            <person name="Barry K.W."/>
            <person name="Haridas S."/>
            <person name="Chen C."/>
            <person name="Bauer D."/>
            <person name="Andreopoulos W."/>
            <person name="Pangilinan J."/>
            <person name="LaButti K."/>
            <person name="Riley R."/>
            <person name="Lipzen A."/>
            <person name="Clum A."/>
            <person name="Drula E."/>
            <person name="Henrissat B."/>
            <person name="Kohler A."/>
            <person name="Grigoriev I.V."/>
            <person name="Martin F.M."/>
            <person name="Hacquard S."/>
        </authorList>
    </citation>
    <scope>NUCLEOTIDE SEQUENCE</scope>
    <source>
        <strain evidence="3">MPI-SDFR-AT-0120</strain>
    </source>
</reference>
<feature type="compositionally biased region" description="Basic and acidic residues" evidence="2">
    <location>
        <begin position="167"/>
        <end position="182"/>
    </location>
</feature>
<evidence type="ECO:0000313" key="3">
    <source>
        <dbReference type="EMBL" id="KAH7089123.1"/>
    </source>
</evidence>
<feature type="compositionally biased region" description="Basic residues" evidence="2">
    <location>
        <begin position="37"/>
        <end position="58"/>
    </location>
</feature>
<keyword evidence="4" id="KW-1185">Reference proteome</keyword>
<evidence type="ECO:0000256" key="1">
    <source>
        <dbReference type="SAM" id="Coils"/>
    </source>
</evidence>
<sequence length="331" mass="38902">MSDRMSRRSCERRSYVRSPSRGVSHRYHGAHAPPTRSSHRSRSRRRDGAYRSRHRHRSRSYDDFRTTRSARNRPLGRSPSRSYGDDRPRRSNSSGRQSRPRSRSYGGDSRHGRYYDRSRSRDRHRDYSPRIYESNRRERREVGRMSNGMISIREDNRVHNIDARDAGRFDNDVGRHDRDLSRYRQGSPERHRHSRNFSPARSSDRNWSRRPSEAFRAEVYSRSVNDEMPLTEPATRPAVAQGAGIDPVVPEEHAGQGELDRIVEATENVQERIRTANVKLERAEAELEQKRERLKAIRGQIPVLNGRIRRAETQLERERLRDYTASRHPGT</sequence>
<dbReference type="AlphaFoldDB" id="A0A8K0W053"/>
<evidence type="ECO:0000313" key="4">
    <source>
        <dbReference type="Proteomes" id="UP000813461"/>
    </source>
</evidence>
<evidence type="ECO:0000256" key="2">
    <source>
        <dbReference type="SAM" id="MobiDB-lite"/>
    </source>
</evidence>
<feature type="coiled-coil region" evidence="1">
    <location>
        <begin position="266"/>
        <end position="300"/>
    </location>
</feature>